<dbReference type="Gene3D" id="1.20.144.10">
    <property type="entry name" value="Phosphatidic acid phosphatase type 2/haloperoxidase"/>
    <property type="match status" value="1"/>
</dbReference>
<feature type="region of interest" description="Disordered" evidence="1">
    <location>
        <begin position="1"/>
        <end position="22"/>
    </location>
</feature>
<feature type="transmembrane region" description="Helical" evidence="2">
    <location>
        <begin position="30"/>
        <end position="50"/>
    </location>
</feature>
<feature type="transmembrane region" description="Helical" evidence="2">
    <location>
        <begin position="248"/>
        <end position="271"/>
    </location>
</feature>
<comment type="caution">
    <text evidence="4">The sequence shown here is derived from an EMBL/GenBank/DDBJ whole genome shotgun (WGS) entry which is preliminary data.</text>
</comment>
<feature type="domain" description="Phosphatidic acid phosphatase type 2/haloperoxidase" evidence="3">
    <location>
        <begin position="108"/>
        <end position="215"/>
    </location>
</feature>
<keyword evidence="2" id="KW-0472">Membrane</keyword>
<evidence type="ECO:0000313" key="4">
    <source>
        <dbReference type="EMBL" id="OMH29291.1"/>
    </source>
</evidence>
<evidence type="ECO:0000256" key="2">
    <source>
        <dbReference type="SAM" id="Phobius"/>
    </source>
</evidence>
<feature type="transmembrane region" description="Helical" evidence="2">
    <location>
        <begin position="147"/>
        <end position="166"/>
    </location>
</feature>
<evidence type="ECO:0000259" key="3">
    <source>
        <dbReference type="SMART" id="SM00014"/>
    </source>
</evidence>
<dbReference type="STRING" id="554083.BKD30_00960"/>
<name>A0A1R1LP21_9MICC</name>
<reference evidence="4 5" key="1">
    <citation type="submission" date="2016-12" db="EMBL/GenBank/DDBJ databases">
        <title>Draft genome of Tersicoccus phoenicis 1P05MA.</title>
        <authorList>
            <person name="Nakajima Y."/>
            <person name="Yoshizawa S."/>
            <person name="Nakamura K."/>
            <person name="Ogura Y."/>
            <person name="Hayashi T."/>
            <person name="Kogure K."/>
        </authorList>
    </citation>
    <scope>NUCLEOTIDE SEQUENCE [LARGE SCALE GENOMIC DNA]</scope>
    <source>
        <strain evidence="4 5">1p05MA</strain>
    </source>
</reference>
<keyword evidence="2" id="KW-1133">Transmembrane helix</keyword>
<feature type="transmembrane region" description="Helical" evidence="2">
    <location>
        <begin position="107"/>
        <end position="127"/>
    </location>
</feature>
<sequence>MEPMSLPDQTRSRGRTGGGRQPGARTLPVAALWTGAVVCATAVFAVYAFFVRTVLGQQLDEAPLTSAQRLHTAEAPAAVWLQTLPWFLIAGVLIGLAVLIALVRRRWAVLIAVGVTVAGATLSTQFLKYAVFSRPDLGVDTLTLNSLPSGHTTAGGAAAVALLLAVPRRWRPVFGVAGAAFTTLVAGSTLVSYWHRPADVVAALGVVGAWALAAAALTDPRSDPRPRRRSRGAGWAAMDRAVVDQARVAGLTLLGVATVAVCVAALLYTGVIPASLAGTGGNLWAGLLLEASAASAVFAGLTLAFGRRSVLP</sequence>
<proteinExistence type="predicted"/>
<keyword evidence="5" id="KW-1185">Reference proteome</keyword>
<keyword evidence="2" id="KW-0812">Transmembrane</keyword>
<gene>
    <name evidence="4" type="ORF">BKD30_00960</name>
</gene>
<dbReference type="AlphaFoldDB" id="A0A1R1LP21"/>
<dbReference type="InterPro" id="IPR000326">
    <property type="entry name" value="PAP2/HPO"/>
</dbReference>
<dbReference type="Proteomes" id="UP000187085">
    <property type="component" value="Unassembled WGS sequence"/>
</dbReference>
<feature type="transmembrane region" description="Helical" evidence="2">
    <location>
        <begin position="283"/>
        <end position="306"/>
    </location>
</feature>
<feature type="transmembrane region" description="Helical" evidence="2">
    <location>
        <begin position="173"/>
        <end position="194"/>
    </location>
</feature>
<feature type="transmembrane region" description="Helical" evidence="2">
    <location>
        <begin position="84"/>
        <end position="102"/>
    </location>
</feature>
<dbReference type="EMBL" id="MRDE01000006">
    <property type="protein sequence ID" value="OMH29291.1"/>
    <property type="molecule type" value="Genomic_DNA"/>
</dbReference>
<feature type="transmembrane region" description="Helical" evidence="2">
    <location>
        <begin position="200"/>
        <end position="218"/>
    </location>
</feature>
<dbReference type="InterPro" id="IPR036938">
    <property type="entry name" value="PAP2/HPO_sf"/>
</dbReference>
<evidence type="ECO:0000256" key="1">
    <source>
        <dbReference type="SAM" id="MobiDB-lite"/>
    </source>
</evidence>
<dbReference type="Pfam" id="PF01569">
    <property type="entry name" value="PAP2"/>
    <property type="match status" value="1"/>
</dbReference>
<dbReference type="SUPFAM" id="SSF48317">
    <property type="entry name" value="Acid phosphatase/Vanadium-dependent haloperoxidase"/>
    <property type="match status" value="1"/>
</dbReference>
<organism evidence="4 5">
    <name type="scientific">Tersicoccus phoenicis</name>
    <dbReference type="NCBI Taxonomy" id="554083"/>
    <lineage>
        <taxon>Bacteria</taxon>
        <taxon>Bacillati</taxon>
        <taxon>Actinomycetota</taxon>
        <taxon>Actinomycetes</taxon>
        <taxon>Micrococcales</taxon>
        <taxon>Micrococcaceae</taxon>
        <taxon>Tersicoccus</taxon>
    </lineage>
</organism>
<accession>A0A1R1LP21</accession>
<evidence type="ECO:0000313" key="5">
    <source>
        <dbReference type="Proteomes" id="UP000187085"/>
    </source>
</evidence>
<protein>
    <recommendedName>
        <fullName evidence="3">Phosphatidic acid phosphatase type 2/haloperoxidase domain-containing protein</fullName>
    </recommendedName>
</protein>
<dbReference type="SMART" id="SM00014">
    <property type="entry name" value="acidPPc"/>
    <property type="match status" value="1"/>
</dbReference>